<feature type="binding site" evidence="8">
    <location>
        <position position="442"/>
    </location>
    <ligand>
        <name>ATP</name>
        <dbReference type="ChEBI" id="CHEBI:30616"/>
    </ligand>
</feature>
<evidence type="ECO:0000256" key="2">
    <source>
        <dbReference type="ARBA" id="ARBA00022692"/>
    </source>
</evidence>
<keyword evidence="5 9" id="KW-0472">Membrane</keyword>
<comment type="caution">
    <text evidence="11">The sequence shown here is derived from an EMBL/GenBank/DDBJ whole genome shotgun (WGS) entry which is preliminary data.</text>
</comment>
<gene>
    <name evidence="11" type="ORF">RJ641_012660</name>
</gene>
<evidence type="ECO:0000259" key="10">
    <source>
        <dbReference type="PROSITE" id="PS50927"/>
    </source>
</evidence>
<keyword evidence="8" id="KW-0067">ATP-binding</keyword>
<evidence type="ECO:0000256" key="1">
    <source>
        <dbReference type="ARBA" id="ARBA00004167"/>
    </source>
</evidence>
<dbReference type="InterPro" id="IPR001480">
    <property type="entry name" value="Bulb-type_lectin_dom"/>
</dbReference>
<dbReference type="Gene3D" id="2.90.10.10">
    <property type="entry name" value="Bulb-type lectin domain"/>
    <property type="match status" value="2"/>
</dbReference>
<feature type="transmembrane region" description="Helical" evidence="9">
    <location>
        <begin position="351"/>
        <end position="378"/>
    </location>
</feature>
<dbReference type="Gene3D" id="3.30.200.20">
    <property type="entry name" value="Phosphorylase Kinase, domain 1"/>
    <property type="match status" value="1"/>
</dbReference>
<keyword evidence="3" id="KW-0732">Signal</keyword>
<evidence type="ECO:0000313" key="12">
    <source>
        <dbReference type="Proteomes" id="UP001370490"/>
    </source>
</evidence>
<dbReference type="FunFam" id="2.90.10.10:FF:000025">
    <property type="entry name" value="G-type lectin S-receptor-like serine/threonine-protein kinase"/>
    <property type="match status" value="1"/>
</dbReference>
<dbReference type="Proteomes" id="UP001370490">
    <property type="component" value="Unassembled WGS sequence"/>
</dbReference>
<evidence type="ECO:0000256" key="8">
    <source>
        <dbReference type="PROSITE-ProRule" id="PRU10141"/>
    </source>
</evidence>
<dbReference type="PANTHER" id="PTHR47974">
    <property type="entry name" value="OS07G0415500 PROTEIN"/>
    <property type="match status" value="1"/>
</dbReference>
<sequence length="574" mass="63115">MGTAGNSSAIVDSGSTFEFSSDGNLKLLNGSNYLVWQSNTANLGVSSASLENSGNFVLKNGGFVIWSTFENPSDSILPSQNFTVDNILRSGFYSFKVLRDGNLNLTWNDNIVYWNLGLKSSLSANLSFPSLGLNSIGVLFLQDPDLSIPVDLVRSSDYGEGSEVLRFLKLDSDGNLRIYSSVRGSGTVIETWAALSDQCQVFGYCGNYGVCTYNDSTPVCECPSENFDSVDINDPRKGCTRKVEIKDCSHTVTMLHIDHALFLTYEPELSSQTYTLGISACESNCLASSYCIASTALADGSGRCYLKGSGYFSGYKSPTLSSTSYLKVCGPVVSNASPFSENVESGSTGKLHYWVVAVIVVGTLCGVVIFEMCLWWCFCRNMSLFGGLSARYSLLDYASGAPVQFPYKELQHSTKGFRVKLGEGGFGVVYKGTIGNRTVAVKQLQGFQEGEKQFRMEVATIITAKSDVYSYGMVLLEVITGRRNFEVSPETNRKRCSLWVYEEFEKGNLEEVVDKQLANQDVDMQQVRKAIQVSFWCIQEQPYQRPMMGKVVQMLEGLTEILMPPNPKAVIEGY</sequence>
<protein>
    <submittedName>
        <fullName evidence="11">Bulb-type lectin domain</fullName>
    </submittedName>
</protein>
<keyword evidence="8" id="KW-0547">Nucleotide-binding</keyword>
<name>A0AAN8V662_9MAGN</name>
<proteinExistence type="predicted"/>
<dbReference type="PROSITE" id="PS50927">
    <property type="entry name" value="BULB_LECTIN"/>
    <property type="match status" value="1"/>
</dbReference>
<evidence type="ECO:0000256" key="3">
    <source>
        <dbReference type="ARBA" id="ARBA00022729"/>
    </source>
</evidence>
<dbReference type="GO" id="GO:0016020">
    <property type="term" value="C:membrane"/>
    <property type="evidence" value="ECO:0007669"/>
    <property type="project" value="UniProtKB-SubCell"/>
</dbReference>
<organism evidence="11 12">
    <name type="scientific">Dillenia turbinata</name>
    <dbReference type="NCBI Taxonomy" id="194707"/>
    <lineage>
        <taxon>Eukaryota</taxon>
        <taxon>Viridiplantae</taxon>
        <taxon>Streptophyta</taxon>
        <taxon>Embryophyta</taxon>
        <taxon>Tracheophyta</taxon>
        <taxon>Spermatophyta</taxon>
        <taxon>Magnoliopsida</taxon>
        <taxon>eudicotyledons</taxon>
        <taxon>Gunneridae</taxon>
        <taxon>Pentapetalae</taxon>
        <taxon>Dilleniales</taxon>
        <taxon>Dilleniaceae</taxon>
        <taxon>Dillenia</taxon>
    </lineage>
</organism>
<dbReference type="InterPro" id="IPR000858">
    <property type="entry name" value="S_locus_glycoprot_dom"/>
</dbReference>
<dbReference type="SUPFAM" id="SSF51110">
    <property type="entry name" value="alpha-D-mannose-specific plant lectins"/>
    <property type="match status" value="1"/>
</dbReference>
<dbReference type="Pfam" id="PF01453">
    <property type="entry name" value="B_lectin"/>
    <property type="match status" value="1"/>
</dbReference>
<keyword evidence="2 9" id="KW-0812">Transmembrane</keyword>
<evidence type="ECO:0000256" key="4">
    <source>
        <dbReference type="ARBA" id="ARBA00022989"/>
    </source>
</evidence>
<dbReference type="EMBL" id="JBAMMX010000019">
    <property type="protein sequence ID" value="KAK6922153.1"/>
    <property type="molecule type" value="Genomic_DNA"/>
</dbReference>
<dbReference type="PROSITE" id="PS00107">
    <property type="entry name" value="PROTEIN_KINASE_ATP"/>
    <property type="match status" value="1"/>
</dbReference>
<keyword evidence="7" id="KW-0325">Glycoprotein</keyword>
<dbReference type="InterPro" id="IPR036426">
    <property type="entry name" value="Bulb-type_lectin_dom_sf"/>
</dbReference>
<evidence type="ECO:0000313" key="11">
    <source>
        <dbReference type="EMBL" id="KAK6922153.1"/>
    </source>
</evidence>
<evidence type="ECO:0000256" key="7">
    <source>
        <dbReference type="ARBA" id="ARBA00023180"/>
    </source>
</evidence>
<keyword evidence="4 9" id="KW-1133">Transmembrane helix</keyword>
<dbReference type="Pfam" id="PF00954">
    <property type="entry name" value="S_locus_glycop"/>
    <property type="match status" value="1"/>
</dbReference>
<keyword evidence="6" id="KW-1015">Disulfide bond</keyword>
<accession>A0AAN8V662</accession>
<dbReference type="AlphaFoldDB" id="A0AAN8V662"/>
<evidence type="ECO:0000256" key="5">
    <source>
        <dbReference type="ARBA" id="ARBA00023136"/>
    </source>
</evidence>
<dbReference type="GO" id="GO:0048544">
    <property type="term" value="P:recognition of pollen"/>
    <property type="evidence" value="ECO:0007669"/>
    <property type="project" value="InterPro"/>
</dbReference>
<dbReference type="Gene3D" id="1.10.510.10">
    <property type="entry name" value="Transferase(Phosphotransferase) domain 1"/>
    <property type="match status" value="1"/>
</dbReference>
<dbReference type="PANTHER" id="PTHR47974:SF9">
    <property type="entry name" value="RECEPTOR-LIKE SERINE_THREONINE-PROTEIN KINASE"/>
    <property type="match status" value="1"/>
</dbReference>
<reference evidence="11 12" key="1">
    <citation type="submission" date="2023-12" db="EMBL/GenBank/DDBJ databases">
        <title>A high-quality genome assembly for Dillenia turbinata (Dilleniales).</title>
        <authorList>
            <person name="Chanderbali A."/>
        </authorList>
    </citation>
    <scope>NUCLEOTIDE SEQUENCE [LARGE SCALE GENOMIC DNA]</scope>
    <source>
        <strain evidence="11">LSX21</strain>
        <tissue evidence="11">Leaf</tissue>
    </source>
</reference>
<dbReference type="InterPro" id="IPR011009">
    <property type="entry name" value="Kinase-like_dom_sf"/>
</dbReference>
<evidence type="ECO:0000256" key="9">
    <source>
        <dbReference type="SAM" id="Phobius"/>
    </source>
</evidence>
<dbReference type="InterPro" id="IPR017441">
    <property type="entry name" value="Protein_kinase_ATP_BS"/>
</dbReference>
<keyword evidence="12" id="KW-1185">Reference proteome</keyword>
<feature type="domain" description="Bulb-type lectin" evidence="10">
    <location>
        <begin position="1"/>
        <end position="71"/>
    </location>
</feature>
<comment type="subcellular location">
    <subcellularLocation>
        <location evidence="1">Membrane</location>
        <topology evidence="1">Single-pass membrane protein</topology>
    </subcellularLocation>
</comment>
<dbReference type="SUPFAM" id="SSF56112">
    <property type="entry name" value="Protein kinase-like (PK-like)"/>
    <property type="match status" value="2"/>
</dbReference>
<evidence type="ECO:0000256" key="6">
    <source>
        <dbReference type="ARBA" id="ARBA00023157"/>
    </source>
</evidence>
<dbReference type="GO" id="GO:0005524">
    <property type="term" value="F:ATP binding"/>
    <property type="evidence" value="ECO:0007669"/>
    <property type="project" value="UniProtKB-UniRule"/>
</dbReference>